<name>A0ABV5UNJ4_9MICC</name>
<evidence type="ECO:0000313" key="2">
    <source>
        <dbReference type="Proteomes" id="UP001589536"/>
    </source>
</evidence>
<protein>
    <submittedName>
        <fullName evidence="1">Uncharacterized protein</fullName>
    </submittedName>
</protein>
<dbReference type="EMBL" id="JBHMBH010000019">
    <property type="protein sequence ID" value="MFB9714081.1"/>
    <property type="molecule type" value="Genomic_DNA"/>
</dbReference>
<comment type="caution">
    <text evidence="1">The sequence shown here is derived from an EMBL/GenBank/DDBJ whole genome shotgun (WGS) entry which is preliminary data.</text>
</comment>
<accession>A0ABV5UNJ4</accession>
<keyword evidence="2" id="KW-1185">Reference proteome</keyword>
<reference evidence="1 2" key="1">
    <citation type="submission" date="2024-09" db="EMBL/GenBank/DDBJ databases">
        <authorList>
            <person name="Sun Q."/>
            <person name="Mori K."/>
        </authorList>
    </citation>
    <scope>NUCLEOTIDE SEQUENCE [LARGE SCALE GENOMIC DNA]</scope>
    <source>
        <strain evidence="1 2">JCM 13519</strain>
    </source>
</reference>
<proteinExistence type="predicted"/>
<dbReference type="RefSeq" id="WP_345043186.1">
    <property type="nucleotide sequence ID" value="NZ_BAABED010000001.1"/>
</dbReference>
<dbReference type="Proteomes" id="UP001589536">
    <property type="component" value="Unassembled WGS sequence"/>
</dbReference>
<evidence type="ECO:0000313" key="1">
    <source>
        <dbReference type="EMBL" id="MFB9714081.1"/>
    </source>
</evidence>
<gene>
    <name evidence="1" type="ORF">ACFFPI_07910</name>
</gene>
<organism evidence="1 2">
    <name type="scientific">Arthrobacter methylotrophus</name>
    <dbReference type="NCBI Taxonomy" id="121291"/>
    <lineage>
        <taxon>Bacteria</taxon>
        <taxon>Bacillati</taxon>
        <taxon>Actinomycetota</taxon>
        <taxon>Actinomycetes</taxon>
        <taxon>Micrococcales</taxon>
        <taxon>Micrococcaceae</taxon>
        <taxon>Arthrobacter</taxon>
    </lineage>
</organism>
<sequence>MNHDEGKMDTELTRDGETTLVRFVQHDSKLTAVMLSSGDYQPLPVK</sequence>